<dbReference type="PANTHER" id="PTHR13707">
    <property type="entry name" value="KETOACID-COENZYME A TRANSFERASE"/>
    <property type="match status" value="1"/>
</dbReference>
<dbReference type="InterPro" id="IPR004165">
    <property type="entry name" value="CoA_trans_fam_I"/>
</dbReference>
<dbReference type="EMBL" id="PIUM01000002">
    <property type="protein sequence ID" value="PKU26106.1"/>
    <property type="molecule type" value="Genomic_DNA"/>
</dbReference>
<comment type="caution">
    <text evidence="2">The sequence shown here is derived from an EMBL/GenBank/DDBJ whole genome shotgun (WGS) entry which is preliminary data.</text>
</comment>
<dbReference type="GO" id="GO:0008410">
    <property type="term" value="F:CoA-transferase activity"/>
    <property type="evidence" value="ECO:0007669"/>
    <property type="project" value="InterPro"/>
</dbReference>
<reference evidence="3" key="1">
    <citation type="submission" date="2017-12" db="EMBL/GenBank/DDBJ databases">
        <title>Draft genome sequence of Telmatospirillum siberiense 26-4b1T, an acidotolerant peatland alphaproteobacterium potentially involved in sulfur cycling.</title>
        <authorList>
            <person name="Hausmann B."/>
            <person name="Pjevac P."/>
            <person name="Schreck K."/>
            <person name="Herbold C.W."/>
            <person name="Daims H."/>
            <person name="Wagner M."/>
            <person name="Pester M."/>
            <person name="Loy A."/>
        </authorList>
    </citation>
    <scope>NUCLEOTIDE SEQUENCE [LARGE SCALE GENOMIC DNA]</scope>
    <source>
        <strain evidence="3">26-4b1</strain>
    </source>
</reference>
<gene>
    <name evidence="2" type="ORF">CWS72_02950</name>
</gene>
<dbReference type="Proteomes" id="UP000233293">
    <property type="component" value="Unassembled WGS sequence"/>
</dbReference>
<proteinExistence type="predicted"/>
<dbReference type="RefSeq" id="WP_101249067.1">
    <property type="nucleotide sequence ID" value="NZ_PIUM01000002.1"/>
</dbReference>
<keyword evidence="1 2" id="KW-0808">Transferase</keyword>
<evidence type="ECO:0000313" key="2">
    <source>
        <dbReference type="EMBL" id="PKU26106.1"/>
    </source>
</evidence>
<name>A0A2N3Q0C6_9PROT</name>
<evidence type="ECO:0000313" key="3">
    <source>
        <dbReference type="Proteomes" id="UP000233293"/>
    </source>
</evidence>
<dbReference type="OrthoDB" id="9778604at2"/>
<evidence type="ECO:0000256" key="1">
    <source>
        <dbReference type="ARBA" id="ARBA00022679"/>
    </source>
</evidence>
<dbReference type="AlphaFoldDB" id="A0A2N3Q0C6"/>
<accession>A0A2N3Q0C6</accession>
<protein>
    <submittedName>
        <fullName evidence="2">Succinyl-CoA--3-ketoacid-CoA transferase</fullName>
    </submittedName>
</protein>
<dbReference type="Pfam" id="PF01144">
    <property type="entry name" value="CoA_trans"/>
    <property type="match status" value="1"/>
</dbReference>
<dbReference type="InterPro" id="IPR037171">
    <property type="entry name" value="NagB/RpiA_transferase-like"/>
</dbReference>
<keyword evidence="3" id="KW-1185">Reference proteome</keyword>
<dbReference type="PANTHER" id="PTHR13707:SF60">
    <property type="entry name" value="ACETATE COA-TRANSFERASE SUBUNIT ALPHA"/>
    <property type="match status" value="1"/>
</dbReference>
<sequence length="214" mass="22692">MDIRNRIAKRAAEYFKAGDVVNLGVGIPGMCSDYAVPGVMFHTENGFIGVGPAATGVQKVEAFSNASSTEFVPVFGSCAFDSAESFAIVRSGRLAATVLGGLQIAENGDLANWTRPGGKFGMGGAMDLVNGVRKVIVAMELCAKNGSPKIVKDCSYPLTGKRCVNHVVTEQCVIDVTPQGLLLVEVLDGLSPEDIQRQVEPRLIVSSSLKQMER</sequence>
<organism evidence="2 3">
    <name type="scientific">Telmatospirillum siberiense</name>
    <dbReference type="NCBI Taxonomy" id="382514"/>
    <lineage>
        <taxon>Bacteria</taxon>
        <taxon>Pseudomonadati</taxon>
        <taxon>Pseudomonadota</taxon>
        <taxon>Alphaproteobacteria</taxon>
        <taxon>Rhodospirillales</taxon>
        <taxon>Rhodospirillaceae</taxon>
        <taxon>Telmatospirillum</taxon>
    </lineage>
</organism>
<dbReference type="SMART" id="SM00882">
    <property type="entry name" value="CoA_trans"/>
    <property type="match status" value="1"/>
</dbReference>
<dbReference type="Gene3D" id="3.40.1080.10">
    <property type="entry name" value="Glutaconate Coenzyme A-transferase"/>
    <property type="match status" value="1"/>
</dbReference>
<dbReference type="SUPFAM" id="SSF100950">
    <property type="entry name" value="NagB/RpiA/CoA transferase-like"/>
    <property type="match status" value="1"/>
</dbReference>